<accession>A0A0K9YZ41</accession>
<dbReference type="RefSeq" id="WP_049737982.1">
    <property type="nucleotide sequence ID" value="NZ_BJON01000019.1"/>
</dbReference>
<evidence type="ECO:0008006" key="5">
    <source>
        <dbReference type="Google" id="ProtNLM"/>
    </source>
</evidence>
<dbReference type="InterPro" id="IPR025560">
    <property type="entry name" value="Imm22"/>
</dbReference>
<evidence type="ECO:0000313" key="2">
    <source>
        <dbReference type="EMBL" id="KNB73969.1"/>
    </source>
</evidence>
<organism evidence="2 3">
    <name type="scientific">Brevibacillus reuszeri</name>
    <dbReference type="NCBI Taxonomy" id="54915"/>
    <lineage>
        <taxon>Bacteria</taxon>
        <taxon>Bacillati</taxon>
        <taxon>Bacillota</taxon>
        <taxon>Bacilli</taxon>
        <taxon>Bacillales</taxon>
        <taxon>Paenibacillaceae</taxon>
        <taxon>Brevibacillus</taxon>
    </lineage>
</organism>
<reference evidence="2" key="2">
    <citation type="submission" date="2015-07" db="EMBL/GenBank/DDBJ databases">
        <title>MeaNS - Measles Nucleotide Surveillance Program.</title>
        <authorList>
            <person name="Tran T."/>
            <person name="Druce J."/>
        </authorList>
    </citation>
    <scope>NUCLEOTIDE SEQUENCE</scope>
    <source>
        <strain evidence="2">DSM 9887</strain>
    </source>
</reference>
<keyword evidence="4" id="KW-1185">Reference proteome</keyword>
<dbReference type="Proteomes" id="UP000036834">
    <property type="component" value="Unassembled WGS sequence"/>
</dbReference>
<dbReference type="EMBL" id="LGIQ01000005">
    <property type="protein sequence ID" value="KNB73969.1"/>
    <property type="molecule type" value="Genomic_DNA"/>
</dbReference>
<dbReference type="Pfam" id="PF14112">
    <property type="entry name" value="DUF4284"/>
    <property type="match status" value="1"/>
</dbReference>
<evidence type="ECO:0000313" key="3">
    <source>
        <dbReference type="Proteomes" id="UP000036834"/>
    </source>
</evidence>
<comment type="caution">
    <text evidence="2">The sequence shown here is derived from an EMBL/GenBank/DDBJ whole genome shotgun (WGS) entry which is preliminary data.</text>
</comment>
<evidence type="ECO:0000313" key="1">
    <source>
        <dbReference type="EMBL" id="GED70945.1"/>
    </source>
</evidence>
<sequence>MRHVVTIWGTNLQTEEELQNFIEPIFDEDGDVTPSGFHTATGLEWIDEDFFEVHFLGNVKERTEFWAYLKEEYAPEAGAFSQQLSDELVSSLVDYPSVILLYGNESRYGSINEKLFALQKNLPDDGSPIVLLAKVVYETKER</sequence>
<protein>
    <recommendedName>
        <fullName evidence="5">Immunity protein 22</fullName>
    </recommendedName>
</protein>
<dbReference type="Proteomes" id="UP000319578">
    <property type="component" value="Unassembled WGS sequence"/>
</dbReference>
<reference evidence="3" key="1">
    <citation type="submission" date="2015-07" db="EMBL/GenBank/DDBJ databases">
        <title>Genome sequencing project for genomic taxonomy and phylogenomics of Bacillus-like bacteria.</title>
        <authorList>
            <person name="Liu B."/>
            <person name="Wang J."/>
            <person name="Zhu Y."/>
            <person name="Liu G."/>
            <person name="Chen Q."/>
            <person name="Chen Z."/>
            <person name="Lan J."/>
            <person name="Che J."/>
            <person name="Ge C."/>
            <person name="Shi H."/>
            <person name="Pan Z."/>
            <person name="Liu X."/>
        </authorList>
    </citation>
    <scope>NUCLEOTIDE SEQUENCE [LARGE SCALE GENOMIC DNA]</scope>
    <source>
        <strain evidence="3">DSM 9887</strain>
    </source>
</reference>
<dbReference type="OrthoDB" id="2222217at2"/>
<gene>
    <name evidence="2" type="ORF">ADS79_08590</name>
    <name evidence="1" type="ORF">BRE01_46470</name>
</gene>
<dbReference type="STRING" id="54915.ADS79_08590"/>
<evidence type="ECO:0000313" key="4">
    <source>
        <dbReference type="Proteomes" id="UP000319578"/>
    </source>
</evidence>
<name>A0A0K9YZ41_9BACL</name>
<dbReference type="PATRIC" id="fig|54915.3.peg.7166"/>
<dbReference type="EMBL" id="BJON01000019">
    <property type="protein sequence ID" value="GED70945.1"/>
    <property type="molecule type" value="Genomic_DNA"/>
</dbReference>
<proteinExistence type="predicted"/>
<dbReference type="AlphaFoldDB" id="A0A0K9YZ41"/>
<reference evidence="1 4" key="3">
    <citation type="submission" date="2019-06" db="EMBL/GenBank/DDBJ databases">
        <title>Whole genome shotgun sequence of Brevibacillus reuszeri NBRC 15719.</title>
        <authorList>
            <person name="Hosoyama A."/>
            <person name="Uohara A."/>
            <person name="Ohji S."/>
            <person name="Ichikawa N."/>
        </authorList>
    </citation>
    <scope>NUCLEOTIDE SEQUENCE [LARGE SCALE GENOMIC DNA]</scope>
    <source>
        <strain evidence="1 4">NBRC 15719</strain>
    </source>
</reference>